<organism evidence="3 4">
    <name type="scientific">Arthrobacter cavernae</name>
    <dbReference type="NCBI Taxonomy" id="2817681"/>
    <lineage>
        <taxon>Bacteria</taxon>
        <taxon>Bacillati</taxon>
        <taxon>Actinomycetota</taxon>
        <taxon>Actinomycetes</taxon>
        <taxon>Micrococcales</taxon>
        <taxon>Micrococcaceae</taxon>
        <taxon>Arthrobacter</taxon>
    </lineage>
</organism>
<feature type="chain" id="PRO_5037164092" evidence="2">
    <location>
        <begin position="29"/>
        <end position="145"/>
    </location>
</feature>
<evidence type="ECO:0000313" key="3">
    <source>
        <dbReference type="EMBL" id="MBO1270018.1"/>
    </source>
</evidence>
<comment type="caution">
    <text evidence="3">The sequence shown here is derived from an EMBL/GenBank/DDBJ whole genome shotgun (WGS) entry which is preliminary data.</text>
</comment>
<dbReference type="Proteomes" id="UP000664164">
    <property type="component" value="Unassembled WGS sequence"/>
</dbReference>
<feature type="signal peptide" evidence="2">
    <location>
        <begin position="1"/>
        <end position="28"/>
    </location>
</feature>
<sequence>MHSIVRRGLLGSLLAGGLMTLGAAAANAADTTTTGQGGLLSGTQVVAPVNVPLTLGATSLSLLGDATAINQAPAHAPAYPPMAYPPAYPPMAYPPADPPVVYPPADPPADPPVVYPPADPPVDYPPADPPVNYPPADPASVAGTS</sequence>
<dbReference type="AlphaFoldDB" id="A0A939HKV7"/>
<evidence type="ECO:0000313" key="4">
    <source>
        <dbReference type="Proteomes" id="UP000664164"/>
    </source>
</evidence>
<evidence type="ECO:0000256" key="1">
    <source>
        <dbReference type="SAM" id="MobiDB-lite"/>
    </source>
</evidence>
<reference evidence="3" key="1">
    <citation type="submission" date="2021-03" db="EMBL/GenBank/DDBJ databases">
        <title>A new species, PO-11, isolated from a karst cave deposit.</title>
        <authorList>
            <person name="Zhaoxiaoyong W."/>
        </authorList>
    </citation>
    <scope>NUCLEOTIDE SEQUENCE</scope>
    <source>
        <strain evidence="3">PO-11</strain>
    </source>
</reference>
<keyword evidence="4" id="KW-1185">Reference proteome</keyword>
<keyword evidence="2" id="KW-0732">Signal</keyword>
<proteinExistence type="predicted"/>
<gene>
    <name evidence="3" type="ORF">J1902_19030</name>
</gene>
<feature type="region of interest" description="Disordered" evidence="1">
    <location>
        <begin position="95"/>
        <end position="145"/>
    </location>
</feature>
<evidence type="ECO:0000256" key="2">
    <source>
        <dbReference type="SAM" id="SignalP"/>
    </source>
</evidence>
<feature type="compositionally biased region" description="Pro residues" evidence="1">
    <location>
        <begin position="95"/>
        <end position="137"/>
    </location>
</feature>
<feature type="non-terminal residue" evidence="3">
    <location>
        <position position="145"/>
    </location>
</feature>
<name>A0A939HKV7_9MICC</name>
<protein>
    <submittedName>
        <fullName evidence="3">DUF320 domain-containing protein</fullName>
    </submittedName>
</protein>
<accession>A0A939HKV7</accession>
<dbReference type="EMBL" id="JAFNLL010000108">
    <property type="protein sequence ID" value="MBO1270018.1"/>
    <property type="molecule type" value="Genomic_DNA"/>
</dbReference>